<dbReference type="SUPFAM" id="SSF51679">
    <property type="entry name" value="Bacterial luciferase-like"/>
    <property type="match status" value="1"/>
</dbReference>
<dbReference type="RefSeq" id="WP_133205243.1">
    <property type="nucleotide sequence ID" value="NZ_SMRU01000019.1"/>
</dbReference>
<dbReference type="EMBL" id="SMRU01000019">
    <property type="protein sequence ID" value="TDF93355.1"/>
    <property type="molecule type" value="Genomic_DNA"/>
</dbReference>
<dbReference type="GO" id="GO:0016705">
    <property type="term" value="F:oxidoreductase activity, acting on paired donors, with incorporation or reduction of molecular oxygen"/>
    <property type="evidence" value="ECO:0007669"/>
    <property type="project" value="InterPro"/>
</dbReference>
<evidence type="ECO:0000256" key="4">
    <source>
        <dbReference type="ARBA" id="ARBA00023033"/>
    </source>
</evidence>
<evidence type="ECO:0000313" key="6">
    <source>
        <dbReference type="EMBL" id="TDF93355.1"/>
    </source>
</evidence>
<evidence type="ECO:0000256" key="2">
    <source>
        <dbReference type="ARBA" id="ARBA00022643"/>
    </source>
</evidence>
<protein>
    <submittedName>
        <fullName evidence="6">LLM class flavin-dependent oxidoreductase</fullName>
    </submittedName>
</protein>
<sequence>MNRSILDGRGFKLGIFSPNCSGGLAVTTIPERWSASWSDNLRLAKIADEVGIDFLLPIARWIGYKGDTNFHGSVLDPIAWAAGLLASTERISVFSTIHTAFNHPLAIAKSLATLDQIGGGNRAGLNIVAGWNQPEYETMGVSMPQEHDARYEFAQEWWDVVRDTWSRSEIFDYKGTYFNLQHIESEPKPFGGRLPVLNAGSSSQGRDFAARNSDFVFTIIPDVETGASIASGLKSQARVQYGRSVGVVTLGHVVCRPTRAEAKEFVHYYAEENADWGAVDYLMGLQGLHAQSFTPEMLATMRGRFASGHGSLPMFGTPDDVADSIERIQAAGFDGMTLAFVDYAGELEYFAQEVLPRLEERGVRMPVQVPAHSA</sequence>
<dbReference type="InterPro" id="IPR036661">
    <property type="entry name" value="Luciferase-like_sf"/>
</dbReference>
<keyword evidence="1" id="KW-0285">Flavoprotein</keyword>
<keyword evidence="7" id="KW-1185">Reference proteome</keyword>
<evidence type="ECO:0000259" key="5">
    <source>
        <dbReference type="Pfam" id="PF00296"/>
    </source>
</evidence>
<accession>A0A4R5KF90</accession>
<comment type="caution">
    <text evidence="6">The sequence shown here is derived from an EMBL/GenBank/DDBJ whole genome shotgun (WGS) entry which is preliminary data.</text>
</comment>
<name>A0A4R5KF90_9MICC</name>
<reference evidence="6 7" key="1">
    <citation type="submission" date="2019-03" db="EMBL/GenBank/DDBJ databases">
        <title>Whole genome sequence of Arthrobacter sp JH1-1.</title>
        <authorList>
            <person name="Trinh H.N."/>
        </authorList>
    </citation>
    <scope>NUCLEOTIDE SEQUENCE [LARGE SCALE GENOMIC DNA]</scope>
    <source>
        <strain evidence="6 7">JH1-1</strain>
    </source>
</reference>
<proteinExistence type="predicted"/>
<evidence type="ECO:0000256" key="3">
    <source>
        <dbReference type="ARBA" id="ARBA00023002"/>
    </source>
</evidence>
<dbReference type="InterPro" id="IPR011251">
    <property type="entry name" value="Luciferase-like_dom"/>
</dbReference>
<dbReference type="PANTHER" id="PTHR42847">
    <property type="entry name" value="ALKANESULFONATE MONOOXYGENASE"/>
    <property type="match status" value="1"/>
</dbReference>
<dbReference type="InterPro" id="IPR050172">
    <property type="entry name" value="SsuD_RutA_monooxygenase"/>
</dbReference>
<keyword evidence="2" id="KW-0288">FMN</keyword>
<dbReference type="Pfam" id="PF00296">
    <property type="entry name" value="Bac_luciferase"/>
    <property type="match status" value="1"/>
</dbReference>
<dbReference type="PANTHER" id="PTHR42847:SF4">
    <property type="entry name" value="ALKANESULFONATE MONOOXYGENASE-RELATED"/>
    <property type="match status" value="1"/>
</dbReference>
<dbReference type="Gene3D" id="3.20.20.30">
    <property type="entry name" value="Luciferase-like domain"/>
    <property type="match status" value="1"/>
</dbReference>
<evidence type="ECO:0000313" key="7">
    <source>
        <dbReference type="Proteomes" id="UP000295511"/>
    </source>
</evidence>
<keyword evidence="4" id="KW-0503">Monooxygenase</keyword>
<organism evidence="6 7">
    <name type="scientific">Arthrobacter terricola</name>
    <dbReference type="NCBI Taxonomy" id="2547396"/>
    <lineage>
        <taxon>Bacteria</taxon>
        <taxon>Bacillati</taxon>
        <taxon>Actinomycetota</taxon>
        <taxon>Actinomycetes</taxon>
        <taxon>Micrococcales</taxon>
        <taxon>Micrococcaceae</taxon>
        <taxon>Arthrobacter</taxon>
    </lineage>
</organism>
<keyword evidence="3" id="KW-0560">Oxidoreductase</keyword>
<evidence type="ECO:0000256" key="1">
    <source>
        <dbReference type="ARBA" id="ARBA00022630"/>
    </source>
</evidence>
<dbReference type="AlphaFoldDB" id="A0A4R5KF90"/>
<dbReference type="GO" id="GO:0004497">
    <property type="term" value="F:monooxygenase activity"/>
    <property type="evidence" value="ECO:0007669"/>
    <property type="project" value="UniProtKB-KW"/>
</dbReference>
<feature type="domain" description="Luciferase-like" evidence="5">
    <location>
        <begin position="12"/>
        <end position="334"/>
    </location>
</feature>
<dbReference type="OrthoDB" id="9814695at2"/>
<dbReference type="CDD" id="cd01094">
    <property type="entry name" value="Alkanesulfonate_monoxygenase"/>
    <property type="match status" value="1"/>
</dbReference>
<dbReference type="Proteomes" id="UP000295511">
    <property type="component" value="Unassembled WGS sequence"/>
</dbReference>
<gene>
    <name evidence="6" type="ORF">E1809_16025</name>
</gene>